<dbReference type="STRING" id="1754191.A0A1Y1VIA6"/>
<dbReference type="AlphaFoldDB" id="A0A1Y1VIA6"/>
<dbReference type="SMART" id="SM00353">
    <property type="entry name" value="HLH"/>
    <property type="match status" value="1"/>
</dbReference>
<accession>A0A1Y1VIA6</accession>
<feature type="domain" description="BHLH" evidence="2">
    <location>
        <begin position="866"/>
        <end position="917"/>
    </location>
</feature>
<dbReference type="OrthoDB" id="5344169at2759"/>
<dbReference type="Gene3D" id="4.10.280.10">
    <property type="entry name" value="Helix-loop-helix DNA-binding domain"/>
    <property type="match status" value="1"/>
</dbReference>
<name>A0A1Y1VIA6_9FUNG</name>
<evidence type="ECO:0000313" key="4">
    <source>
        <dbReference type="Proteomes" id="UP000193719"/>
    </source>
</evidence>
<dbReference type="Proteomes" id="UP000193719">
    <property type="component" value="Unassembled WGS sequence"/>
</dbReference>
<protein>
    <recommendedName>
        <fullName evidence="2">BHLH domain-containing protein</fullName>
    </recommendedName>
</protein>
<dbReference type="InterPro" id="IPR036638">
    <property type="entry name" value="HLH_DNA-bd_sf"/>
</dbReference>
<evidence type="ECO:0000259" key="2">
    <source>
        <dbReference type="PROSITE" id="PS50888"/>
    </source>
</evidence>
<reference evidence="3 4" key="2">
    <citation type="submission" date="2016-08" db="EMBL/GenBank/DDBJ databases">
        <title>Pervasive Adenine N6-methylation of Active Genes in Fungi.</title>
        <authorList>
            <consortium name="DOE Joint Genome Institute"/>
            <person name="Mondo S.J."/>
            <person name="Dannebaum R.O."/>
            <person name="Kuo R.C."/>
            <person name="Labutti K."/>
            <person name="Haridas S."/>
            <person name="Kuo A."/>
            <person name="Salamov A."/>
            <person name="Ahrendt S.R."/>
            <person name="Lipzen A."/>
            <person name="Sullivan W."/>
            <person name="Andreopoulos W.B."/>
            <person name="Clum A."/>
            <person name="Lindquist E."/>
            <person name="Daum C."/>
            <person name="Ramamoorthy G.K."/>
            <person name="Gryganskyi A."/>
            <person name="Culley D."/>
            <person name="Magnuson J.K."/>
            <person name="James T.Y."/>
            <person name="O'Malley M.A."/>
            <person name="Stajich J.E."/>
            <person name="Spatafora J.W."/>
            <person name="Visel A."/>
            <person name="Grigoriev I.V."/>
        </authorList>
    </citation>
    <scope>NUCLEOTIDE SEQUENCE [LARGE SCALE GENOMIC DNA]</scope>
    <source>
        <strain evidence="4">finn</strain>
    </source>
</reference>
<feature type="compositionally biased region" description="Low complexity" evidence="1">
    <location>
        <begin position="645"/>
        <end position="658"/>
    </location>
</feature>
<dbReference type="GO" id="GO:0046983">
    <property type="term" value="F:protein dimerization activity"/>
    <property type="evidence" value="ECO:0007669"/>
    <property type="project" value="InterPro"/>
</dbReference>
<keyword evidence="4" id="KW-1185">Reference proteome</keyword>
<feature type="compositionally biased region" description="Low complexity" evidence="1">
    <location>
        <begin position="608"/>
        <end position="618"/>
    </location>
</feature>
<reference evidence="3 4" key="1">
    <citation type="submission" date="2016-08" db="EMBL/GenBank/DDBJ databases">
        <title>Genomes of anaerobic fungi encode conserved fungal cellulosomes for biomass hydrolysis.</title>
        <authorList>
            <consortium name="DOE Joint Genome Institute"/>
            <person name="Haitjema C.H."/>
            <person name="Gilmore S.P."/>
            <person name="Henske J.K."/>
            <person name="Solomon K.V."/>
            <person name="De Groot R."/>
            <person name="Kuo A."/>
            <person name="Mondo S.J."/>
            <person name="Salamov A.A."/>
            <person name="Labutti K."/>
            <person name="Zhao Z."/>
            <person name="Chiniquy J."/>
            <person name="Barry K."/>
            <person name="Brewer H.M."/>
            <person name="Purvine S.O."/>
            <person name="Wright A.T."/>
            <person name="Boxma B."/>
            <person name="Van Alen T."/>
            <person name="Hackstein J.H."/>
            <person name="Baker S.E."/>
            <person name="Grigoriev I.V."/>
            <person name="O'Malley M.A."/>
        </authorList>
    </citation>
    <scope>NUCLEOTIDE SEQUENCE [LARGE SCALE GENOMIC DNA]</scope>
    <source>
        <strain evidence="4">finn</strain>
    </source>
</reference>
<sequence length="1061" mass="117733">MNSKNITNLHNLHSFINTHKQSFLSSITDSNSINKTNTTNILLNSNKEIFTSPIISFPNVNRNNAISTPTHSLINEANSNITIPPSDIDNIQSVFRLPEPYVSKDILTNSDFQESNTNNVRKKYILDSNVTKIPSTLVSQLKTNIKKDNIIFDNLSINENNEIIKKDEFNPLTSPVIVPEYNKNESYSISKVSQKVSNLHTLPSSSINSSPTFISSISKNHNLPGSIMPITTISSHTSYVNENKNSHNILDKVNTLSHSKPNKSNNISLASPFILSNNNNSSNSNKEHANNSFSPLVGPMLTDSICFESSPTTKSISQSILPITPSVLMHLDNHRTSSLIHNPNINSTNNSKTIKQAQPTNVDLIDININNMKRMLNESSFNFALSEMNVNSNINSINNINSSLNSSNLKSNKKNDAVTTPIFMNYIIENNNASKMNVQSHHNIEDKAIDSQNKIIENNSLLTPLILDGSEIDFDKQVYSSLNNNTLLLGSNQSNDISITATDATRESNKINNLNTPISVSTIFNNYNSRHGPETEVIKPIKTSDKNQITEAIDKLISSNKKFHENSNINQKISTSNDKLLNVPNIIIENANDISNYLKVNTISLNSSQSPISSSIISPKGPTNRKLPSEIIENVSHQISPSIFPSDPLSSDSINSNSNKKEKLNKKDSIGQDNNSSSKKLIENTISITTGNSNTKSLPNIDKMTTEIKDFISPSTNNLTINLSSLLQSDSMEVEASFESLPPPTIASNINVNQDNDNIPNFSIIATPKSENNLFGPSNPPSIIPSTTSSTVITSVNKGPNKLKPVKASKINKTISNSRITPLLPNKITSMDDALKLASKSNYQNVLRGETTSLGLNPNLISGIEVRKMNHKNAEQKRRDSLKQGFENLKVVIPSIFDKNPSKIMIITRSYEYICMLQEEMRVMKLKEKLYLEKLKSEGVNLDDFMKELEKEISREMKEEKKSLPKTKNIINSNVKNLNNTSKNTNFSNSNSNSQPTEDNKNNKIEAATKVTSSKRKLTLKTKYNKNSTSIEPESKKSKIIDTNKTKTKTNNIDIMPVTYA</sequence>
<dbReference type="EMBL" id="MCFH01000008">
    <property type="protein sequence ID" value="ORX56063.1"/>
    <property type="molecule type" value="Genomic_DNA"/>
</dbReference>
<dbReference type="InterPro" id="IPR011598">
    <property type="entry name" value="bHLH_dom"/>
</dbReference>
<evidence type="ECO:0000313" key="3">
    <source>
        <dbReference type="EMBL" id="ORX56063.1"/>
    </source>
</evidence>
<comment type="caution">
    <text evidence="3">The sequence shown here is derived from an EMBL/GenBank/DDBJ whole genome shotgun (WGS) entry which is preliminary data.</text>
</comment>
<feature type="region of interest" description="Disordered" evidence="1">
    <location>
        <begin position="608"/>
        <end position="627"/>
    </location>
</feature>
<dbReference type="SUPFAM" id="SSF47459">
    <property type="entry name" value="HLH, helix-loop-helix DNA-binding domain"/>
    <property type="match status" value="1"/>
</dbReference>
<dbReference type="Pfam" id="PF00010">
    <property type="entry name" value="HLH"/>
    <property type="match status" value="1"/>
</dbReference>
<feature type="compositionally biased region" description="Low complexity" evidence="1">
    <location>
        <begin position="969"/>
        <end position="994"/>
    </location>
</feature>
<feature type="region of interest" description="Disordered" evidence="1">
    <location>
        <begin position="957"/>
        <end position="1006"/>
    </location>
</feature>
<dbReference type="PROSITE" id="PS50888">
    <property type="entry name" value="BHLH"/>
    <property type="match status" value="1"/>
</dbReference>
<feature type="compositionally biased region" description="Basic and acidic residues" evidence="1">
    <location>
        <begin position="659"/>
        <end position="670"/>
    </location>
</feature>
<proteinExistence type="predicted"/>
<evidence type="ECO:0000256" key="1">
    <source>
        <dbReference type="SAM" id="MobiDB-lite"/>
    </source>
</evidence>
<feature type="region of interest" description="Disordered" evidence="1">
    <location>
        <begin position="642"/>
        <end position="678"/>
    </location>
</feature>
<organism evidence="3 4">
    <name type="scientific">Piromyces finnis</name>
    <dbReference type="NCBI Taxonomy" id="1754191"/>
    <lineage>
        <taxon>Eukaryota</taxon>
        <taxon>Fungi</taxon>
        <taxon>Fungi incertae sedis</taxon>
        <taxon>Chytridiomycota</taxon>
        <taxon>Chytridiomycota incertae sedis</taxon>
        <taxon>Neocallimastigomycetes</taxon>
        <taxon>Neocallimastigales</taxon>
        <taxon>Neocallimastigaceae</taxon>
        <taxon>Piromyces</taxon>
    </lineage>
</organism>
<gene>
    <name evidence="3" type="ORF">BCR36DRAFT_395791</name>
</gene>